<feature type="region of interest" description="Disordered" evidence="1">
    <location>
        <begin position="1"/>
        <end position="20"/>
    </location>
</feature>
<dbReference type="OrthoDB" id="277550at2"/>
<evidence type="ECO:0000259" key="2">
    <source>
        <dbReference type="Pfam" id="PF14080"/>
    </source>
</evidence>
<dbReference type="Proteomes" id="UP000053380">
    <property type="component" value="Unassembled WGS sequence"/>
</dbReference>
<dbReference type="Pfam" id="PF14080">
    <property type="entry name" value="DUF4261"/>
    <property type="match status" value="1"/>
</dbReference>
<accession>A0A010Z7N1</accession>
<dbReference type="AlphaFoldDB" id="A0A010Z7N1"/>
<proteinExistence type="predicted"/>
<evidence type="ECO:0000256" key="1">
    <source>
        <dbReference type="SAM" id="MobiDB-lite"/>
    </source>
</evidence>
<organism evidence="3 4">
    <name type="scientific">Saccharibacillus sacchari DSM 19268</name>
    <dbReference type="NCBI Taxonomy" id="915437"/>
    <lineage>
        <taxon>Bacteria</taxon>
        <taxon>Bacillati</taxon>
        <taxon>Bacillota</taxon>
        <taxon>Bacilli</taxon>
        <taxon>Bacillales</taxon>
        <taxon>Paenibacillaceae</taxon>
        <taxon>Saccharibacillus</taxon>
    </lineage>
</organism>
<evidence type="ECO:0000313" key="4">
    <source>
        <dbReference type="Proteomes" id="UP000053380"/>
    </source>
</evidence>
<dbReference type="RefSeq" id="WP_037282604.1">
    <property type="nucleotide sequence ID" value="NZ_KK073875.1"/>
</dbReference>
<feature type="domain" description="DUF4261" evidence="2">
    <location>
        <begin position="231"/>
        <end position="305"/>
    </location>
</feature>
<sequence>MTDERNRLDENGEEAELDRQTEEMLAADQDFGFARVYTIELKYKEKPKFSRKRLYEKMTLYTGELQQPEEQKSGSSLAVWEPSEESETDMLHFFHLNYLVSFADGDMPAQTSLMPTNHRPASEYETAVQQAWHWPDAGAILEECGHSLFLTDMMASGLEPKDRLRLITGTLRAVLETAPCDAVYFRESDKLLEPGDYLTAIEAGAILYGAMNVRFFNVQGTGSEQEEMLMDTVGLTALGVPDVQCHYFDLEPGEVAQYLTNLGYYLFDRGDVIQDGETFGPTEDVRWRCEHQYALAGPHRLVVDVDPGQPHYAGKQTAALADKPQK</sequence>
<dbReference type="InterPro" id="IPR025357">
    <property type="entry name" value="DUF4261"/>
</dbReference>
<gene>
    <name evidence="3" type="ORF">SacsacDRAFT_0223</name>
</gene>
<keyword evidence="4" id="KW-1185">Reference proteome</keyword>
<feature type="compositionally biased region" description="Basic and acidic residues" evidence="1">
    <location>
        <begin position="1"/>
        <end position="10"/>
    </location>
</feature>
<name>A0A010Z7N1_9BACL</name>
<comment type="caution">
    <text evidence="3">The sequence shown here is derived from an EMBL/GenBank/DDBJ whole genome shotgun (WGS) entry which is preliminary data.</text>
</comment>
<reference evidence="3 4" key="1">
    <citation type="submission" date="2013-07" db="EMBL/GenBank/DDBJ databases">
        <authorList>
            <consortium name="DOE Joint Genome Institute"/>
            <person name="Anderson I."/>
            <person name="Huntemann M."/>
            <person name="Han J."/>
            <person name="Chen A."/>
            <person name="Kyrpides N."/>
            <person name="Mavromatis K."/>
            <person name="Markowitz V."/>
            <person name="Palaniappan K."/>
            <person name="Ivanova N."/>
            <person name="Schaumberg A."/>
            <person name="Pati A."/>
            <person name="Liolios K."/>
            <person name="Nordberg H.P."/>
            <person name="Cantor M.N."/>
            <person name="Hua S.X."/>
            <person name="Woyke T."/>
        </authorList>
    </citation>
    <scope>NUCLEOTIDE SEQUENCE [LARGE SCALE GENOMIC DNA]</scope>
    <source>
        <strain evidence="3 4">DSM 19268</strain>
    </source>
</reference>
<protein>
    <recommendedName>
        <fullName evidence="2">DUF4261 domain-containing protein</fullName>
    </recommendedName>
</protein>
<evidence type="ECO:0000313" key="3">
    <source>
        <dbReference type="EMBL" id="EXG83258.1"/>
    </source>
</evidence>
<dbReference type="EMBL" id="JFBU01000001">
    <property type="protein sequence ID" value="EXG83258.1"/>
    <property type="molecule type" value="Genomic_DNA"/>
</dbReference>
<dbReference type="HOGENOM" id="CLU_056940_0_0_9"/>